<reference evidence="3" key="1">
    <citation type="submission" date="2024-04" db="EMBL/GenBank/DDBJ databases">
        <title>Salinicola lusitanus LLJ914,a marine bacterium isolated from the Okinawa Trough.</title>
        <authorList>
            <person name="Li J."/>
        </authorList>
    </citation>
    <scope>NUCLEOTIDE SEQUENCE [LARGE SCALE GENOMIC DNA]</scope>
</reference>
<dbReference type="EMBL" id="JBBPFD010000229">
    <property type="protein sequence ID" value="KAK7879610.1"/>
    <property type="molecule type" value="Genomic_DNA"/>
</dbReference>
<proteinExistence type="predicted"/>
<gene>
    <name evidence="2" type="ORF">WMY93_033676</name>
</gene>
<dbReference type="InterPro" id="IPR051700">
    <property type="entry name" value="STE20_Ser-Thr_kinase"/>
</dbReference>
<dbReference type="Gene3D" id="3.30.200.20">
    <property type="entry name" value="Phosphorylase Kinase, domain 1"/>
    <property type="match status" value="1"/>
</dbReference>
<keyword evidence="3" id="KW-1185">Reference proteome</keyword>
<dbReference type="PANTHER" id="PTHR47096:SF1">
    <property type="entry name" value="MISSHAPEN LIKE KINASE 1"/>
    <property type="match status" value="1"/>
</dbReference>
<organism evidence="2 3">
    <name type="scientific">Mugilogobius chulae</name>
    <name type="common">yellowstripe goby</name>
    <dbReference type="NCBI Taxonomy" id="88201"/>
    <lineage>
        <taxon>Eukaryota</taxon>
        <taxon>Metazoa</taxon>
        <taxon>Chordata</taxon>
        <taxon>Craniata</taxon>
        <taxon>Vertebrata</taxon>
        <taxon>Euteleostomi</taxon>
        <taxon>Actinopterygii</taxon>
        <taxon>Neopterygii</taxon>
        <taxon>Teleostei</taxon>
        <taxon>Neoteleostei</taxon>
        <taxon>Acanthomorphata</taxon>
        <taxon>Gobiaria</taxon>
        <taxon>Gobiiformes</taxon>
        <taxon>Gobioidei</taxon>
        <taxon>Gobiidae</taxon>
        <taxon>Gobionellinae</taxon>
        <taxon>Mugilogobius</taxon>
    </lineage>
</organism>
<dbReference type="PANTHER" id="PTHR47096">
    <property type="entry name" value="MISSHAPEN LIKE KINASE 1"/>
    <property type="match status" value="1"/>
</dbReference>
<dbReference type="Proteomes" id="UP001460270">
    <property type="component" value="Unassembled WGS sequence"/>
</dbReference>
<sequence>MSGCGWDGGGCLGGLFLGQDVDGDEDGLVDGAEDGLVFVVLVWVLVRLGEHGDCVSKQMDMIVETVYVQCGVVARWTLGLRAQFLDRLVLILRMVSGWKSLLGSKVDIITLLVGKVVEAFSMTLLKSRDPRTEPPRPTSPASAPRAPRAQRPPDGPKHGERLPAKSLVDIDLASLRDPAGIFELVEVVGNGTYGQVYKVGDCDCYCRRC</sequence>
<protein>
    <submittedName>
        <fullName evidence="2">Uncharacterized protein</fullName>
    </submittedName>
</protein>
<comment type="caution">
    <text evidence="2">The sequence shown here is derived from an EMBL/GenBank/DDBJ whole genome shotgun (WGS) entry which is preliminary data.</text>
</comment>
<name>A0AAW0MGM0_9GOBI</name>
<feature type="region of interest" description="Disordered" evidence="1">
    <location>
        <begin position="127"/>
        <end position="162"/>
    </location>
</feature>
<evidence type="ECO:0000256" key="1">
    <source>
        <dbReference type="SAM" id="MobiDB-lite"/>
    </source>
</evidence>
<dbReference type="AlphaFoldDB" id="A0AAW0MGM0"/>
<evidence type="ECO:0000313" key="3">
    <source>
        <dbReference type="Proteomes" id="UP001460270"/>
    </source>
</evidence>
<dbReference type="GO" id="GO:0005829">
    <property type="term" value="C:cytosol"/>
    <property type="evidence" value="ECO:0007669"/>
    <property type="project" value="TreeGrafter"/>
</dbReference>
<feature type="compositionally biased region" description="Low complexity" evidence="1">
    <location>
        <begin position="139"/>
        <end position="149"/>
    </location>
</feature>
<evidence type="ECO:0000313" key="2">
    <source>
        <dbReference type="EMBL" id="KAK7879610.1"/>
    </source>
</evidence>
<accession>A0AAW0MGM0</accession>